<dbReference type="InterPro" id="IPR036514">
    <property type="entry name" value="SGNH_hydro_sf"/>
</dbReference>
<dbReference type="Gene3D" id="3.40.50.1110">
    <property type="entry name" value="SGNH hydrolase"/>
    <property type="match status" value="1"/>
</dbReference>
<accession>A0A2X2VWD5</accession>
<sequence length="314" mass="36051">MMRRSKRKFKNGIINKKLILLLTVTCVTLGIGSKIYINKKNNNKNSLVYAGIKEKDNNSSSSGTSSGFTPKFKDEKSKEDEEEKKSNKHIDINTDTDSSKSSDRKKVVTPSEPNNPSEPNSNKSATSAKENTEDPKTKNYKEFFKNDVFMGDSITEALIYYEVLNEKNVCAKKGININNAKNEVEKINIQNPRNIYVLYGVNDMNNTVPSKWFVDHYRTLIHKVKEKFPKSNIYIQSVMPVLPMVEQKTPTMTNSYINECNLGLMKMAKEENVKFLNVNSIVNESNKNLYEDDGIHFKPNFYPVWLNYIKNRVQ</sequence>
<gene>
    <name evidence="3" type="ORF">NCTC13028_00103</name>
</gene>
<evidence type="ECO:0000259" key="2">
    <source>
        <dbReference type="Pfam" id="PF13472"/>
    </source>
</evidence>
<organism evidence="3 4">
    <name type="scientific">Clostridium cochlearium</name>
    <dbReference type="NCBI Taxonomy" id="1494"/>
    <lineage>
        <taxon>Bacteria</taxon>
        <taxon>Bacillati</taxon>
        <taxon>Bacillota</taxon>
        <taxon>Clostridia</taxon>
        <taxon>Eubacteriales</taxon>
        <taxon>Clostridiaceae</taxon>
        <taxon>Clostridium</taxon>
    </lineage>
</organism>
<feature type="region of interest" description="Disordered" evidence="1">
    <location>
        <begin position="54"/>
        <end position="137"/>
    </location>
</feature>
<dbReference type="EMBL" id="UAWC01000001">
    <property type="protein sequence ID" value="SQB32988.1"/>
    <property type="molecule type" value="Genomic_DNA"/>
</dbReference>
<dbReference type="Pfam" id="PF13472">
    <property type="entry name" value="Lipase_GDSL_2"/>
    <property type="match status" value="1"/>
</dbReference>
<feature type="compositionally biased region" description="Low complexity" evidence="1">
    <location>
        <begin position="108"/>
        <end position="124"/>
    </location>
</feature>
<protein>
    <submittedName>
        <fullName evidence="3">Phospholipase-subfamily protein</fullName>
    </submittedName>
</protein>
<feature type="compositionally biased region" description="Basic and acidic residues" evidence="1">
    <location>
        <begin position="71"/>
        <end position="106"/>
    </location>
</feature>
<evidence type="ECO:0000313" key="4">
    <source>
        <dbReference type="Proteomes" id="UP000250223"/>
    </source>
</evidence>
<dbReference type="InterPro" id="IPR013830">
    <property type="entry name" value="SGNH_hydro"/>
</dbReference>
<dbReference type="SUPFAM" id="SSF52266">
    <property type="entry name" value="SGNH hydrolase"/>
    <property type="match status" value="1"/>
</dbReference>
<name>A0A2X2VWD5_CLOCO</name>
<dbReference type="Proteomes" id="UP000250223">
    <property type="component" value="Unassembled WGS sequence"/>
</dbReference>
<evidence type="ECO:0000256" key="1">
    <source>
        <dbReference type="SAM" id="MobiDB-lite"/>
    </source>
</evidence>
<feature type="domain" description="SGNH hydrolase-type esterase" evidence="2">
    <location>
        <begin position="150"/>
        <end position="299"/>
    </location>
</feature>
<dbReference type="CDD" id="cd01841">
    <property type="entry name" value="NnaC_like"/>
    <property type="match status" value="1"/>
</dbReference>
<reference evidence="3 4" key="1">
    <citation type="submission" date="2018-06" db="EMBL/GenBank/DDBJ databases">
        <authorList>
            <consortium name="Pathogen Informatics"/>
            <person name="Doyle S."/>
        </authorList>
    </citation>
    <scope>NUCLEOTIDE SEQUENCE [LARGE SCALE GENOMIC DNA]</scope>
    <source>
        <strain evidence="3 4">NCTC13028</strain>
    </source>
</reference>
<dbReference type="AlphaFoldDB" id="A0A2X2VWD5"/>
<dbReference type="RefSeq" id="WP_111921034.1">
    <property type="nucleotide sequence ID" value="NZ_UAWC01000001.1"/>
</dbReference>
<evidence type="ECO:0000313" key="3">
    <source>
        <dbReference type="EMBL" id="SQB32988.1"/>
    </source>
</evidence>
<proteinExistence type="predicted"/>